<name>A0A558CNT1_9PSEU</name>
<gene>
    <name evidence="6" type="ORF">FNH05_15930</name>
</gene>
<evidence type="ECO:0000256" key="1">
    <source>
        <dbReference type="ARBA" id="ARBA00022670"/>
    </source>
</evidence>
<sequence>MPRKTLPLVLVIVLCTFATGLHASRGVRIVVVAEAILAGTPAAAALASFDARDACTDPAYALAPWHLTGPYQWYYNPAGAPPEVADTALPTIQTATQTVLAGHNRCGLPAALGTSQRYLGTTTRTAGISPSGACTGDDGYSVTSWGRLPPSYLAYTCVYYNASTGAVLSSDLMIDNSVHHWFTTPPAACLGAYDLQSVATHERGHTAGLAHVDQSQHGTETMSPATRPCDTTERLLALGDLTGLKKLYATSG</sequence>
<accession>A0A558CNT1</accession>
<feature type="domain" description="Peptidase M10 metallopeptidase" evidence="5">
    <location>
        <begin position="190"/>
        <end position="249"/>
    </location>
</feature>
<organism evidence="6 7">
    <name type="scientific">Amycolatopsis rhizosphaerae</name>
    <dbReference type="NCBI Taxonomy" id="2053003"/>
    <lineage>
        <taxon>Bacteria</taxon>
        <taxon>Bacillati</taxon>
        <taxon>Actinomycetota</taxon>
        <taxon>Actinomycetes</taxon>
        <taxon>Pseudonocardiales</taxon>
        <taxon>Pseudonocardiaceae</taxon>
        <taxon>Amycolatopsis</taxon>
    </lineage>
</organism>
<dbReference type="GO" id="GO:0008270">
    <property type="term" value="F:zinc ion binding"/>
    <property type="evidence" value="ECO:0007669"/>
    <property type="project" value="InterPro"/>
</dbReference>
<dbReference type="Gene3D" id="3.40.390.10">
    <property type="entry name" value="Collagenase (Catalytic Domain)"/>
    <property type="match status" value="1"/>
</dbReference>
<dbReference type="Proteomes" id="UP000320011">
    <property type="component" value="Unassembled WGS sequence"/>
</dbReference>
<evidence type="ECO:0000256" key="4">
    <source>
        <dbReference type="ARBA" id="ARBA00022833"/>
    </source>
</evidence>
<protein>
    <submittedName>
        <fullName evidence="6">Matrixin family metalloprotease</fullName>
    </submittedName>
</protein>
<keyword evidence="2" id="KW-0479">Metal-binding</keyword>
<dbReference type="GO" id="GO:0004222">
    <property type="term" value="F:metalloendopeptidase activity"/>
    <property type="evidence" value="ECO:0007669"/>
    <property type="project" value="InterPro"/>
</dbReference>
<dbReference type="SUPFAM" id="SSF55486">
    <property type="entry name" value="Metalloproteases ('zincins'), catalytic domain"/>
    <property type="match status" value="1"/>
</dbReference>
<dbReference type="EMBL" id="VJWX01000140">
    <property type="protein sequence ID" value="TVT50429.1"/>
    <property type="molecule type" value="Genomic_DNA"/>
</dbReference>
<evidence type="ECO:0000313" key="7">
    <source>
        <dbReference type="Proteomes" id="UP000320011"/>
    </source>
</evidence>
<proteinExistence type="predicted"/>
<reference evidence="6 7" key="1">
    <citation type="submission" date="2019-07" db="EMBL/GenBank/DDBJ databases">
        <authorList>
            <person name="Duangmal K."/>
            <person name="Teo W.F.A."/>
        </authorList>
    </citation>
    <scope>NUCLEOTIDE SEQUENCE [LARGE SCALE GENOMIC DNA]</scope>
    <source>
        <strain evidence="6 7">TBRC 6029</strain>
    </source>
</reference>
<reference evidence="6 7" key="2">
    <citation type="submission" date="2019-08" db="EMBL/GenBank/DDBJ databases">
        <title>Amycolatopsis acidicola sp. nov., isolated from peat swamp forest soil.</title>
        <authorList>
            <person name="Srisuk N."/>
        </authorList>
    </citation>
    <scope>NUCLEOTIDE SEQUENCE [LARGE SCALE GENOMIC DNA]</scope>
    <source>
        <strain evidence="6 7">TBRC 6029</strain>
    </source>
</reference>
<evidence type="ECO:0000259" key="5">
    <source>
        <dbReference type="Pfam" id="PF00413"/>
    </source>
</evidence>
<comment type="caution">
    <text evidence="6">The sequence shown here is derived from an EMBL/GenBank/DDBJ whole genome shotgun (WGS) entry which is preliminary data.</text>
</comment>
<keyword evidence="4" id="KW-0862">Zinc</keyword>
<dbReference type="InterPro" id="IPR001818">
    <property type="entry name" value="Pept_M10_metallopeptidase"/>
</dbReference>
<evidence type="ECO:0000256" key="2">
    <source>
        <dbReference type="ARBA" id="ARBA00022723"/>
    </source>
</evidence>
<evidence type="ECO:0000313" key="6">
    <source>
        <dbReference type="EMBL" id="TVT50429.1"/>
    </source>
</evidence>
<evidence type="ECO:0000256" key="3">
    <source>
        <dbReference type="ARBA" id="ARBA00022801"/>
    </source>
</evidence>
<dbReference type="AlphaFoldDB" id="A0A558CNT1"/>
<dbReference type="Pfam" id="PF00413">
    <property type="entry name" value="Peptidase_M10"/>
    <property type="match status" value="1"/>
</dbReference>
<dbReference type="GO" id="GO:0006508">
    <property type="term" value="P:proteolysis"/>
    <property type="evidence" value="ECO:0007669"/>
    <property type="project" value="UniProtKB-KW"/>
</dbReference>
<keyword evidence="3" id="KW-0378">Hydrolase</keyword>
<dbReference type="InterPro" id="IPR024079">
    <property type="entry name" value="MetalloPept_cat_dom_sf"/>
</dbReference>
<keyword evidence="7" id="KW-1185">Reference proteome</keyword>
<keyword evidence="6" id="KW-0482">Metalloprotease</keyword>
<dbReference type="GO" id="GO:0031012">
    <property type="term" value="C:extracellular matrix"/>
    <property type="evidence" value="ECO:0007669"/>
    <property type="project" value="InterPro"/>
</dbReference>
<keyword evidence="1 6" id="KW-0645">Protease</keyword>